<dbReference type="Gene3D" id="3.40.50.300">
    <property type="entry name" value="P-loop containing nucleotide triphosphate hydrolases"/>
    <property type="match status" value="1"/>
</dbReference>
<dbReference type="EMBL" id="UXAW01000033">
    <property type="protein sequence ID" value="VDC20201.1"/>
    <property type="molecule type" value="Genomic_DNA"/>
</dbReference>
<accession>A0A3P5WKD4</accession>
<dbReference type="GO" id="GO:0005524">
    <property type="term" value="F:ATP binding"/>
    <property type="evidence" value="ECO:0007669"/>
    <property type="project" value="UniProtKB-KW"/>
</dbReference>
<keyword evidence="3" id="KW-1185">Reference proteome</keyword>
<protein>
    <submittedName>
        <fullName evidence="2">Cell division ATP-binding protein FtsE</fullName>
    </submittedName>
</protein>
<dbReference type="PANTHER" id="PTHR42794">
    <property type="entry name" value="HEMIN IMPORT ATP-BINDING PROTEIN HMUV"/>
    <property type="match status" value="1"/>
</dbReference>
<name>A0A3P5WKD4_9RHOB</name>
<dbReference type="SUPFAM" id="SSF52540">
    <property type="entry name" value="P-loop containing nucleoside triphosphate hydrolases"/>
    <property type="match status" value="1"/>
</dbReference>
<dbReference type="InterPro" id="IPR003439">
    <property type="entry name" value="ABC_transporter-like_ATP-bd"/>
</dbReference>
<sequence>MTQGPSTPAIVMRGVSVGIAGAAGALCDLNLRLEPGSLLAFCAPRPERETFLALLSRRIAPERGSVCLFGRDLWLLGPDEARRIVTRIRPWDNADAGLSPWQIVSRACLPEGRLWGTVKAPRDRDRIAEALHRMDLTRQASQNAASLTGEERQRVMIAQALVHRPGILLCDLSSGGFPGSAGDAGRGMRLPGALRDEGVTLVVTLAGPESARGVADLILAPGQEPSSGETYEIPLSLTG</sequence>
<keyword evidence="2" id="KW-0131">Cell cycle</keyword>
<reference evidence="2 3" key="1">
    <citation type="submission" date="2018-11" db="EMBL/GenBank/DDBJ databases">
        <authorList>
            <person name="Criscuolo A."/>
        </authorList>
    </citation>
    <scope>NUCLEOTIDE SEQUENCE [LARGE SCALE GENOMIC DNA]</scope>
    <source>
        <strain evidence="2">ACIP111625</strain>
    </source>
</reference>
<feature type="domain" description="ABC transporter" evidence="1">
    <location>
        <begin position="10"/>
        <end position="239"/>
    </location>
</feature>
<dbReference type="Pfam" id="PF00005">
    <property type="entry name" value="ABC_tran"/>
    <property type="match status" value="1"/>
</dbReference>
<evidence type="ECO:0000313" key="2">
    <source>
        <dbReference type="EMBL" id="VDC20201.1"/>
    </source>
</evidence>
<dbReference type="GO" id="GO:0016887">
    <property type="term" value="F:ATP hydrolysis activity"/>
    <property type="evidence" value="ECO:0007669"/>
    <property type="project" value="InterPro"/>
</dbReference>
<proteinExistence type="predicted"/>
<dbReference type="GO" id="GO:0051301">
    <property type="term" value="P:cell division"/>
    <property type="evidence" value="ECO:0007669"/>
    <property type="project" value="UniProtKB-KW"/>
</dbReference>
<dbReference type="Proteomes" id="UP000277498">
    <property type="component" value="Unassembled WGS sequence"/>
</dbReference>
<keyword evidence="2" id="KW-0547">Nucleotide-binding</keyword>
<dbReference type="InterPro" id="IPR027417">
    <property type="entry name" value="P-loop_NTPase"/>
</dbReference>
<dbReference type="PROSITE" id="PS50893">
    <property type="entry name" value="ABC_TRANSPORTER_2"/>
    <property type="match status" value="1"/>
</dbReference>
<dbReference type="PANTHER" id="PTHR42794:SF2">
    <property type="entry name" value="ABC TRANSPORTER ATP-BINDING PROTEIN"/>
    <property type="match status" value="1"/>
</dbReference>
<evidence type="ECO:0000313" key="3">
    <source>
        <dbReference type="Proteomes" id="UP000277498"/>
    </source>
</evidence>
<gene>
    <name evidence="2" type="primary">ftsE_1</name>
    <name evidence="2" type="ORF">XINFAN_00370</name>
</gene>
<dbReference type="AlphaFoldDB" id="A0A3P5WKD4"/>
<dbReference type="RefSeq" id="WP_124084806.1">
    <property type="nucleotide sequence ID" value="NZ_UXAW01000033.1"/>
</dbReference>
<evidence type="ECO:0000259" key="1">
    <source>
        <dbReference type="PROSITE" id="PS50893"/>
    </source>
</evidence>
<keyword evidence="2" id="KW-0132">Cell division</keyword>
<keyword evidence="2" id="KW-0067">ATP-binding</keyword>
<organism evidence="2 3">
    <name type="scientific">Pseudogemmobacter humi</name>
    <dbReference type="NCBI Taxonomy" id="2483812"/>
    <lineage>
        <taxon>Bacteria</taxon>
        <taxon>Pseudomonadati</taxon>
        <taxon>Pseudomonadota</taxon>
        <taxon>Alphaproteobacteria</taxon>
        <taxon>Rhodobacterales</taxon>
        <taxon>Paracoccaceae</taxon>
        <taxon>Pseudogemmobacter</taxon>
    </lineage>
</organism>